<dbReference type="Pfam" id="PF20179">
    <property type="entry name" value="MSS51_C"/>
    <property type="match status" value="2"/>
</dbReference>
<dbReference type="VEuPathDB" id="FungiDB:Malapachy_3286"/>
<name>A0A0M9VRA3_9BASI</name>
<feature type="domain" description="Mitochondrial splicing suppressor 51 zinc-finger" evidence="2">
    <location>
        <begin position="83"/>
        <end position="137"/>
    </location>
</feature>
<dbReference type="AlphaFoldDB" id="A0A0M9VRA3"/>
<feature type="domain" description="Mitochondrial splicing suppressor 51-like C-terminal" evidence="3">
    <location>
        <begin position="191"/>
        <end position="351"/>
    </location>
</feature>
<dbReference type="PANTHER" id="PTHR28069:SF1">
    <property type="entry name" value="PROTEIN MSS51, MITOCHONDRIAL"/>
    <property type="match status" value="1"/>
</dbReference>
<sequence length="540" mass="60821">MMKSAPLAPWRMARVRPTVRPTMPVAYVPTRSFFGLFKRKPKVEKPAAPPPVLSQDNLFHKLSESPIPSMRARGERIRSLAPCPVSMSKYGVRRLVNFECPDCGWPTHYSEKEWREDTEHARYIPRLREANEDEHDLRSGRPMAEFQLPREQPPEAAVNLSGWDQFFYTRNFPSIESERSKRHVSKLLTFPMTIVGALHEHSPYTRRSSRLTHEGLRSITPLRQTLHPEIGARPQLDPVRIFVVGARAEATLPPDVWNQISYVFPRVPIHVILIGPEAYVPPKTVPHPWNHPLYKERTAPFPFPSRSIAVSEGMTLTVVQTTYETVHSLFEPFDPYTDVFFAFAPGFGFPSVIAVDEQARLRAEERDEERKMKAARDTYHAKNALEANEEATAATPSAHAPQGEFRPTEVMKSPAGGDVPSDEPSPAVVAMGHGFTSLQTAPVVQAQREWAQAIGQILSTRCALFVSGFSPADVERDVLAFESVDGVSGEFDWLLTPGENAFASQQWAIADFDTRVAVKANWGLWAVRGKRYDILGPQWE</sequence>
<dbReference type="EMBL" id="LGAV01000001">
    <property type="protein sequence ID" value="KOS16385.1"/>
    <property type="molecule type" value="Genomic_DNA"/>
</dbReference>
<organism evidence="4 5">
    <name type="scientific">Malassezia pachydermatis</name>
    <dbReference type="NCBI Taxonomy" id="77020"/>
    <lineage>
        <taxon>Eukaryota</taxon>
        <taxon>Fungi</taxon>
        <taxon>Dikarya</taxon>
        <taxon>Basidiomycota</taxon>
        <taxon>Ustilaginomycotina</taxon>
        <taxon>Malasseziomycetes</taxon>
        <taxon>Malasseziales</taxon>
        <taxon>Malasseziaceae</taxon>
        <taxon>Malassezia</taxon>
    </lineage>
</organism>
<protein>
    <submittedName>
        <fullName evidence="4">Uncharacterized protein</fullName>
    </submittedName>
</protein>
<evidence type="ECO:0000259" key="2">
    <source>
        <dbReference type="Pfam" id="PF13824"/>
    </source>
</evidence>
<dbReference type="OrthoDB" id="5282002at2759"/>
<dbReference type="GeneID" id="28729636"/>
<keyword evidence="5" id="KW-1185">Reference proteome</keyword>
<evidence type="ECO:0000313" key="5">
    <source>
        <dbReference type="Proteomes" id="UP000037751"/>
    </source>
</evidence>
<dbReference type="PANTHER" id="PTHR28069">
    <property type="entry name" value="GH20023P"/>
    <property type="match status" value="1"/>
</dbReference>
<comment type="caution">
    <text evidence="4">The sequence shown here is derived from an EMBL/GenBank/DDBJ whole genome shotgun (WGS) entry which is preliminary data.</text>
</comment>
<dbReference type="Proteomes" id="UP000037751">
    <property type="component" value="Unassembled WGS sequence"/>
</dbReference>
<dbReference type="Pfam" id="PF13824">
    <property type="entry name" value="zf-Mss51"/>
    <property type="match status" value="1"/>
</dbReference>
<gene>
    <name evidence="4" type="ORF">Malapachy_3286</name>
</gene>
<reference evidence="4 5" key="1">
    <citation type="submission" date="2015-07" db="EMBL/GenBank/DDBJ databases">
        <title>Draft Genome Sequence of Malassezia furfur CBS1878 and Malassezia pachydermatis CBS1879.</title>
        <authorList>
            <person name="Triana S."/>
            <person name="Ohm R."/>
            <person name="Gonzalez A."/>
            <person name="DeCock H."/>
            <person name="Restrepo S."/>
            <person name="Celis A."/>
        </authorList>
    </citation>
    <scope>NUCLEOTIDE SEQUENCE [LARGE SCALE GENOMIC DNA]</scope>
    <source>
        <strain evidence="4 5">CBS 1879</strain>
    </source>
</reference>
<feature type="domain" description="Mitochondrial splicing suppressor 51-like C-terminal" evidence="3">
    <location>
        <begin position="424"/>
        <end position="508"/>
    </location>
</feature>
<evidence type="ECO:0000259" key="3">
    <source>
        <dbReference type="Pfam" id="PF20179"/>
    </source>
</evidence>
<evidence type="ECO:0000313" key="4">
    <source>
        <dbReference type="EMBL" id="KOS16385.1"/>
    </source>
</evidence>
<dbReference type="InterPro" id="IPR032717">
    <property type="entry name" value="Mss51_Znf"/>
</dbReference>
<feature type="region of interest" description="Disordered" evidence="1">
    <location>
        <begin position="389"/>
        <end position="423"/>
    </location>
</feature>
<accession>A0A0M9VRA3</accession>
<dbReference type="RefSeq" id="XP_017994017.1">
    <property type="nucleotide sequence ID" value="XM_018137760.1"/>
</dbReference>
<dbReference type="InterPro" id="IPR046824">
    <property type="entry name" value="Mss51-like_C"/>
</dbReference>
<proteinExistence type="predicted"/>
<evidence type="ECO:0000256" key="1">
    <source>
        <dbReference type="SAM" id="MobiDB-lite"/>
    </source>
</evidence>
<dbReference type="STRING" id="77020.A0A0M9VRA3"/>